<reference evidence="2" key="7">
    <citation type="submission" date="2012-08" db="EMBL/GenBank/DDBJ databases">
        <title>Oryza sativa nipponbare(GA3) genomic DNA, chromosome 1.</title>
        <authorList>
            <consortium name="IRGSP(International Rice Genome Sequencing Project)"/>
        </authorList>
    </citation>
    <scope>NUCLEOTIDE SEQUENCE</scope>
</reference>
<reference evidence="2 3" key="2">
    <citation type="journal article" date="2005" name="Nature">
        <title>The map-based sequence of the rice genome.</title>
        <authorList>
            <consortium name="International rice genome sequencing project (IRGSP)"/>
            <person name="Matsumoto T."/>
            <person name="Wu J."/>
            <person name="Kanamori H."/>
            <person name="Katayose Y."/>
            <person name="Fujisawa M."/>
            <person name="Namiki N."/>
            <person name="Mizuno H."/>
            <person name="Yamamoto K."/>
            <person name="Antonio B.A."/>
            <person name="Baba T."/>
            <person name="Sakata K."/>
            <person name="Nagamura Y."/>
            <person name="Aoki H."/>
            <person name="Arikawa K."/>
            <person name="Arita K."/>
            <person name="Bito T."/>
            <person name="Chiden Y."/>
            <person name="Fujitsuka N."/>
            <person name="Fukunaka R."/>
            <person name="Hamada M."/>
            <person name="Harada C."/>
            <person name="Hayashi A."/>
            <person name="Hijishita S."/>
            <person name="Honda M."/>
            <person name="Hosokawa S."/>
            <person name="Ichikawa Y."/>
            <person name="Idonuma A."/>
            <person name="Iijima M."/>
            <person name="Ikeda M."/>
            <person name="Ikeno M."/>
            <person name="Ito K."/>
            <person name="Ito S."/>
            <person name="Ito T."/>
            <person name="Ito Y."/>
            <person name="Ito Y."/>
            <person name="Iwabuchi A."/>
            <person name="Kamiya K."/>
            <person name="Karasawa W."/>
            <person name="Kurita K."/>
            <person name="Katagiri S."/>
            <person name="Kikuta A."/>
            <person name="Kobayashi H."/>
            <person name="Kobayashi N."/>
            <person name="Machita K."/>
            <person name="Maehara T."/>
            <person name="Masukawa M."/>
            <person name="Mizubayashi T."/>
            <person name="Mukai Y."/>
            <person name="Nagasaki H."/>
            <person name="Nagata Y."/>
            <person name="Naito S."/>
            <person name="Nakashima M."/>
            <person name="Nakama Y."/>
            <person name="Nakamichi Y."/>
            <person name="Nakamura M."/>
            <person name="Meguro A."/>
            <person name="Negishi M."/>
            <person name="Ohta I."/>
            <person name="Ohta T."/>
            <person name="Okamoto M."/>
            <person name="Ono N."/>
            <person name="Saji S."/>
            <person name="Sakaguchi M."/>
            <person name="Sakai K."/>
            <person name="Shibata M."/>
            <person name="Shimokawa T."/>
            <person name="Song J."/>
            <person name="Takazaki Y."/>
            <person name="Terasawa K."/>
            <person name="Tsugane M."/>
            <person name="Tsuji K."/>
            <person name="Ueda S."/>
            <person name="Waki K."/>
            <person name="Yamagata H."/>
            <person name="Yamamoto M."/>
            <person name="Yamamoto S."/>
            <person name="Yamane H."/>
            <person name="Yoshiki S."/>
            <person name="Yoshihara R."/>
            <person name="Yukawa K."/>
            <person name="Zhong H."/>
            <person name="Yano M."/>
            <person name="Yuan Q."/>
            <person name="Ouyang S."/>
            <person name="Liu J."/>
            <person name="Jones K.M."/>
            <person name="Gansberger K."/>
            <person name="Moffat K."/>
            <person name="Hill J."/>
            <person name="Bera J."/>
            <person name="Fadrosh D."/>
            <person name="Jin S."/>
            <person name="Johri S."/>
            <person name="Kim M."/>
            <person name="Overton L."/>
            <person name="Reardon M."/>
            <person name="Tsitrin T."/>
            <person name="Vuong H."/>
            <person name="Weaver B."/>
            <person name="Ciecko A."/>
            <person name="Tallon L."/>
            <person name="Jackson J."/>
            <person name="Pai G."/>
            <person name="Aken S.V."/>
            <person name="Utterback T."/>
            <person name="Reidmuller S."/>
            <person name="Feldblyum T."/>
            <person name="Hsiao J."/>
            <person name="Zismann V."/>
            <person name="Iobst S."/>
            <person name="de Vazeille A.R."/>
            <person name="Buell C.R."/>
            <person name="Ying K."/>
            <person name="Li Y."/>
            <person name="Lu T."/>
            <person name="Huang Y."/>
            <person name="Zhao Q."/>
            <person name="Feng Q."/>
            <person name="Zhang L."/>
            <person name="Zhu J."/>
            <person name="Weng Q."/>
            <person name="Mu J."/>
            <person name="Lu Y."/>
            <person name="Fan D."/>
            <person name="Liu Y."/>
            <person name="Guan J."/>
            <person name="Zhang Y."/>
            <person name="Yu S."/>
            <person name="Liu X."/>
            <person name="Zhang Y."/>
            <person name="Hong G."/>
            <person name="Han B."/>
            <person name="Choisne N."/>
            <person name="Demange N."/>
            <person name="Orjeda G."/>
            <person name="Samain S."/>
            <person name="Cattolico L."/>
            <person name="Pelletier E."/>
            <person name="Couloux A."/>
            <person name="Segurens B."/>
            <person name="Wincker P."/>
            <person name="D'Hont A."/>
            <person name="Scarpelli C."/>
            <person name="Weissenbach J."/>
            <person name="Salanoubat M."/>
            <person name="Quetier F."/>
            <person name="Yu Y."/>
            <person name="Kim H.R."/>
            <person name="Rambo T."/>
            <person name="Currie J."/>
            <person name="Collura K."/>
            <person name="Luo M."/>
            <person name="Yang T."/>
            <person name="Ammiraju J.S.S."/>
            <person name="Engler F."/>
            <person name="Soderlund C."/>
            <person name="Wing R.A."/>
            <person name="Palmer L.E."/>
            <person name="de la Bastide M."/>
            <person name="Spiegel L."/>
            <person name="Nascimento L."/>
            <person name="Zutavern T."/>
            <person name="O'Shaughnessy A."/>
            <person name="Dike S."/>
            <person name="Dedhia N."/>
            <person name="Preston R."/>
            <person name="Balija V."/>
            <person name="McCombie W.R."/>
            <person name="Chow T."/>
            <person name="Chen H."/>
            <person name="Chung M."/>
            <person name="Chen C."/>
            <person name="Shaw J."/>
            <person name="Wu H."/>
            <person name="Hsiao K."/>
            <person name="Chao Y."/>
            <person name="Chu M."/>
            <person name="Cheng C."/>
            <person name="Hour A."/>
            <person name="Lee P."/>
            <person name="Lin S."/>
            <person name="Lin Y."/>
            <person name="Liou J."/>
            <person name="Liu S."/>
            <person name="Hsing Y."/>
            <person name="Raghuvanshi S."/>
            <person name="Mohanty A."/>
            <person name="Bharti A.K."/>
            <person name="Gaur A."/>
            <person name="Gupta V."/>
            <person name="Kumar D."/>
            <person name="Ravi V."/>
            <person name="Vij S."/>
            <person name="Kapur A."/>
            <person name="Khurana P."/>
            <person name="Khurana P."/>
            <person name="Khurana J.P."/>
            <person name="Tyagi A.K."/>
            <person name="Gaikwad K."/>
            <person name="Singh A."/>
            <person name="Dalal V."/>
            <person name="Srivastava S."/>
            <person name="Dixit A."/>
            <person name="Pal A.K."/>
            <person name="Ghazi I.A."/>
            <person name="Yadav M."/>
            <person name="Pandit A."/>
            <person name="Bhargava A."/>
            <person name="Sureshbabu K."/>
            <person name="Batra K."/>
            <person name="Sharma T.R."/>
            <person name="Mohapatra T."/>
            <person name="Singh N.K."/>
            <person name="Messing J."/>
            <person name="Nelson A.B."/>
            <person name="Fuks G."/>
            <person name="Kavchok S."/>
            <person name="Keizer G."/>
            <person name="Linton E."/>
            <person name="Llaca V."/>
            <person name="Song R."/>
            <person name="Tanyolac B."/>
            <person name="Young S."/>
            <person name="Ho-Il K."/>
            <person name="Hahn J.H."/>
            <person name="Sangsakoo G."/>
            <person name="Vanavichit A."/>
            <person name="de Mattos Luiz.A.T."/>
            <person name="Zimmer P.D."/>
            <person name="Malone G."/>
            <person name="Dellagostin O."/>
            <person name="de Oliveira A.C."/>
            <person name="Bevan M."/>
            <person name="Bancroft I."/>
            <person name="Minx P."/>
            <person name="Cordum H."/>
            <person name="Wilson R."/>
            <person name="Cheng Z."/>
            <person name="Jin W."/>
            <person name="Jiang J."/>
            <person name="Leong S.A."/>
            <person name="Iwama H."/>
            <person name="Gojobori T."/>
            <person name="Itoh T."/>
            <person name="Niimura Y."/>
            <person name="Fujii Y."/>
            <person name="Habara T."/>
            <person name="Sakai H."/>
            <person name="Sato Y."/>
            <person name="Wilson G."/>
            <person name="Kumar K."/>
            <person name="McCouch S."/>
            <person name="Juretic N."/>
            <person name="Hoen D."/>
            <person name="Wright S."/>
            <person name="Bruskiewich R."/>
            <person name="Bureau T."/>
            <person name="Miyao A."/>
            <person name="Hirochika H."/>
            <person name="Nishikawa T."/>
            <person name="Kadowaki K."/>
            <person name="Sugiura M."/>
            <person name="Burr B."/>
            <person name="Sasaki T."/>
        </authorList>
    </citation>
    <scope>NUCLEOTIDE SEQUENCE [LARGE SCALE GENOMIC DNA]</scope>
    <source>
        <strain evidence="3">cv. Nipponbare</strain>
    </source>
</reference>
<protein>
    <submittedName>
        <fullName evidence="2">Os01g0525500 protein</fullName>
    </submittedName>
</protein>
<sequence>MKGATSMVMQKDRHGVLHHYSFRGGIGVKRIPFHRFCYYWNHIRTPIRLSCCKMQIVYSSSILKVS</sequence>
<dbReference type="AlphaFoldDB" id="Q5QLA1"/>
<evidence type="ECO:0000313" key="2">
    <source>
        <dbReference type="EMBL" id="BAH91118.1"/>
    </source>
</evidence>
<dbReference type="EMBL" id="AP008207">
    <property type="protein sequence ID" value="BAH91118.1"/>
    <property type="molecule type" value="Genomic_DNA"/>
</dbReference>
<reference evidence="1" key="1">
    <citation type="journal article" date="2002" name="Nature">
        <title>The genome sequence and structure of rice chromosome 1.</title>
        <authorList>
            <person name="Sasaki T."/>
            <person name="Matsumoto T."/>
            <person name="Yamamoto K."/>
            <person name="Sakata K."/>
            <person name="Baba T."/>
            <person name="Katayose Y."/>
            <person name="Wu J."/>
            <person name="Niimura Y."/>
            <person name="Cheng Z."/>
            <person name="Nagamura Y."/>
            <person name="Antonio B.A."/>
            <person name="Kanamori H."/>
            <person name="Hosokawa S."/>
            <person name="Masukawa M."/>
            <person name="Arikawa K."/>
            <person name="Chiden Y."/>
            <person name="Hayashi M."/>
            <person name="Okamoto M."/>
            <person name="Ando T."/>
            <person name="Aoki H."/>
            <person name="Arita K."/>
            <person name="Hamada M."/>
            <person name="Harada C."/>
            <person name="Hijishita S."/>
            <person name="Honda M."/>
            <person name="Ichikawa Y."/>
            <person name="Idonuma A."/>
            <person name="Iijima M."/>
            <person name="Ikeda M."/>
            <person name="Ikeno M."/>
            <person name="Itoh S."/>
            <person name="Itoh T."/>
            <person name="Itoh Y."/>
            <person name="Itoh Y."/>
            <person name="Iwabuchi A."/>
            <person name="Kamiya K."/>
            <person name="Karasawa W."/>
            <person name="Katagiri S."/>
            <person name="Kikuta A."/>
            <person name="Kobayashi N."/>
            <person name="Kono I."/>
            <person name="Machita K."/>
            <person name="Maehara T."/>
            <person name="Mizuno H."/>
            <person name="Mizubayashi T."/>
            <person name="Mukai Y."/>
            <person name="Nagasaki H."/>
            <person name="Nakashima M."/>
            <person name="Nakama Y."/>
            <person name="Nakamichi Y."/>
            <person name="Nakamura M."/>
            <person name="Namiki N."/>
            <person name="Negishi M."/>
            <person name="Ohta I."/>
            <person name="Ono N."/>
            <person name="Saji S."/>
            <person name="Sakai K."/>
            <person name="Shibata M."/>
            <person name="Shimokawa T."/>
            <person name="Shomura A."/>
            <person name="Song J."/>
            <person name="Takazaki Y."/>
            <person name="Terasawa K."/>
            <person name="Tsuji K."/>
            <person name="Waki K."/>
            <person name="Yamagata H."/>
            <person name="Yamane H."/>
            <person name="Yoshiki S."/>
            <person name="Yoshihara R."/>
            <person name="Yukawa K."/>
            <person name="Zhong H."/>
            <person name="Iwama H."/>
            <person name="Endo T."/>
            <person name="Ito H."/>
            <person name="Hahn J.H."/>
            <person name="Kim H.I."/>
            <person name="Eun M.Y."/>
            <person name="Yano M."/>
            <person name="Jiang J."/>
            <person name="Gojobori T."/>
        </authorList>
    </citation>
    <scope>NUCLEOTIDE SEQUENCE</scope>
</reference>
<dbReference type="Proteomes" id="UP000817658">
    <property type="component" value="Chromosome 1"/>
</dbReference>
<reference evidence="3" key="6">
    <citation type="journal article" date="2008" name="Nucleic Acids Res.">
        <title>The rice annotation project database (RAP-DB): 2008 update.</title>
        <authorList>
            <consortium name="The rice annotation project (RAP)"/>
        </authorList>
    </citation>
    <scope>GENOME REANNOTATION</scope>
    <source>
        <strain evidence="3">cv. Nipponbare</strain>
    </source>
</reference>
<dbReference type="Proteomes" id="UP000000763">
    <property type="component" value="Chromosome 1"/>
</dbReference>
<dbReference type="KEGG" id="dosa:Os01g0525500"/>
<accession>Q5QLA1</accession>
<dbReference type="EMBL" id="AP004641">
    <property type="protein sequence ID" value="BAD73800.1"/>
    <property type="molecule type" value="Genomic_DNA"/>
</dbReference>
<name>Q5QLA1_ORYSJ</name>
<evidence type="ECO:0000313" key="1">
    <source>
        <dbReference type="EMBL" id="BAD73800.1"/>
    </source>
</evidence>
<proteinExistence type="predicted"/>
<reference evidence="2" key="4">
    <citation type="journal article" date="2007" name="Genome Res.">
        <title>Curated Genome Annotation of Oryza sativa ssp. japonica and Comparative Genome Analysis with Arabidopsis thaliana.</title>
        <authorList>
            <consortium name="The Rice Annotation Project (RAP)"/>
            <person name="Itoh T."/>
            <person name="Tanaka T."/>
            <person name="Barrero R.A."/>
            <person name="Yamasaki C."/>
            <person name="Fujii Y."/>
            <person name="Hilton P.B."/>
            <person name="Antonio B.A."/>
            <person name="Aono H."/>
            <person name="Apweiler R."/>
            <person name="Bruskiewich R."/>
            <person name="Bureau T."/>
            <person name="Burr F."/>
            <person name="Costa de Oliveira A."/>
            <person name="Fuks G."/>
            <person name="Habara T."/>
            <person name="Haberer G."/>
            <person name="Han B."/>
            <person name="Harada E."/>
            <person name="Hiraki A.T."/>
            <person name="Hirochika H."/>
            <person name="Hoen D."/>
            <person name="Hokari H."/>
            <person name="Hosokawa S."/>
            <person name="Hsing Y."/>
            <person name="Ikawa H."/>
            <person name="Ikeo K."/>
            <person name="Imanishi T."/>
            <person name="Ito Y."/>
            <person name="Jaiswal P."/>
            <person name="Kanno M."/>
            <person name="Kawahara Y."/>
            <person name="Kawamura T."/>
            <person name="Kawashima H."/>
            <person name="Khurana J.P."/>
            <person name="Kikuchi S."/>
            <person name="Komatsu S."/>
            <person name="Koyanagi K.O."/>
            <person name="Kubooka H."/>
            <person name="Lieberherr D."/>
            <person name="Lin Y.C."/>
            <person name="Lonsdale D."/>
            <person name="Matsumoto T."/>
            <person name="Matsuya A."/>
            <person name="McCombie W.R."/>
            <person name="Messing J."/>
            <person name="Miyao A."/>
            <person name="Mulder N."/>
            <person name="Nagamura Y."/>
            <person name="Nam J."/>
            <person name="Namiki N."/>
            <person name="Numa H."/>
            <person name="Nurimoto S."/>
            <person name="O'donovan C."/>
            <person name="Ohyanagi H."/>
            <person name="Okido T."/>
            <person name="Oota S."/>
            <person name="Osato N."/>
            <person name="Palmer L.E."/>
            <person name="Quetier F."/>
            <person name="Raghuvanshi S."/>
            <person name="Saichi N."/>
            <person name="Sakai H."/>
            <person name="Sakai Y."/>
            <person name="Sakata K."/>
            <person name="Sakurai T."/>
            <person name="Sato F."/>
            <person name="Sato Y."/>
            <person name="Schoof H."/>
            <person name="Seki M."/>
            <person name="Shibata M."/>
            <person name="Shimizu Y."/>
            <person name="Shinozaki K."/>
            <person name="Shinso Y."/>
            <person name="Singh N.K."/>
            <person name="Smith-White B."/>
            <person name="Takeda J."/>
            <person name="Tanino M."/>
            <person name="Tatusova T."/>
            <person name="Thongjuea S."/>
            <person name="Todokoro F."/>
            <person name="Tsugane M."/>
            <person name="Tyagi A.K."/>
            <person name="Vanavichit A."/>
            <person name="Wang A."/>
            <person name="Wing R.A."/>
            <person name="Yamaguchi K."/>
            <person name="Yamamoto M."/>
            <person name="Yamamoto N."/>
            <person name="Yu Y."/>
            <person name="Zhang H."/>
            <person name="Zhao Q."/>
            <person name="Higo K."/>
            <person name="Burr B."/>
            <person name="Gojobori T."/>
            <person name="Sasaki T."/>
        </authorList>
    </citation>
    <scope>NUCLEOTIDE SEQUENCE</scope>
</reference>
<reference evidence="2" key="5">
    <citation type="journal article" date="2008" name="Nucleic Acids Res.">
        <title>The Rice Annotation Project Database (RAP-DB): 2008 update.</title>
        <authorList>
            <consortium name="The Rice Annotation Project (RAP)"/>
            <person name="Tanaka T."/>
            <person name="Antonio B.A."/>
            <person name="Kikuchi S."/>
            <person name="Matsumoto T."/>
            <person name="Nagamura Y."/>
            <person name="Numa H."/>
            <person name="Sakai H."/>
            <person name="Wu J."/>
            <person name="Itoh T."/>
            <person name="Sasaki T."/>
            <person name="Aono R."/>
            <person name="Fujii Y."/>
            <person name="Habara T."/>
            <person name="Harada E."/>
            <person name="Kanno M."/>
            <person name="Kawahara Y."/>
            <person name="Kawashima H."/>
            <person name="Kubooka H."/>
            <person name="Matsuya A."/>
            <person name="Nakaoka H."/>
            <person name="Saichi N."/>
            <person name="Sanbonmatsu R."/>
            <person name="Sato Y."/>
            <person name="Shinso Y."/>
            <person name="Suzuki M."/>
            <person name="Takeda J."/>
            <person name="Tanino M."/>
            <person name="Todokoro F."/>
            <person name="Yamaguchi K."/>
            <person name="Yamamoto N."/>
            <person name="Yamasaki C."/>
            <person name="Imanishi T."/>
            <person name="Okido T."/>
            <person name="Tada M."/>
            <person name="Ikeo K."/>
            <person name="Tateno Y."/>
            <person name="Gojobori T."/>
            <person name="Lin Y.C."/>
            <person name="Wei F.J."/>
            <person name="Hsing Y.I."/>
            <person name="Zhao Q."/>
            <person name="Han B."/>
            <person name="Kramer M.R."/>
            <person name="McCombie R.W."/>
            <person name="Lonsdale D."/>
            <person name="O'Donovan C.C."/>
            <person name="Whitfield E.J."/>
            <person name="Apweiler R."/>
            <person name="Koyanagi K.O."/>
            <person name="Khurana J.P."/>
            <person name="Raghuvanshi S."/>
            <person name="Singh N.K."/>
            <person name="Tyagi A.K."/>
            <person name="Haberer G."/>
            <person name="Fujisawa M."/>
            <person name="Hosokawa S."/>
            <person name="Ito Y."/>
            <person name="Ikawa H."/>
            <person name="Shibata M."/>
            <person name="Yamamoto M."/>
            <person name="Bruskiewich R.M."/>
            <person name="Hoen D.R."/>
            <person name="Bureau TE."/>
            <person name="Namiki N."/>
            <person name="Ohyanagi H."/>
            <person name="Sakai Y."/>
            <person name="Nobushima S."/>
            <person name="Sakata K."/>
            <person name="Barrero R.A."/>
            <person name="Sato Y."/>
            <person name="Souvorov A."/>
            <person name="Smith-White B."/>
            <person name="Tatusova T."/>
            <person name="An S."/>
            <person name="An G."/>
            <person name="OOta S."/>
            <person name="Fuks G."/>
            <person name="Messing J."/>
            <person name="Christie K.R."/>
            <person name="Lieberherr D."/>
            <person name="Kim H."/>
            <person name="Zuccolo A."/>
            <person name="Wing R.A."/>
            <person name="Nobuta K."/>
            <person name="Green P.J."/>
            <person name="Lu C."/>
            <person name="Meyers BC."/>
            <person name="Chaparro C."/>
            <person name="Piegu B."/>
            <person name="Panaud O."/>
            <person name="Echeverria M."/>
        </authorList>
    </citation>
    <scope>NUCLEOTIDE SEQUENCE</scope>
</reference>
<evidence type="ECO:0000313" key="3">
    <source>
        <dbReference type="Proteomes" id="UP000000763"/>
    </source>
</evidence>
<reference evidence="2" key="8">
    <citation type="submission" date="2012-08" db="EMBL/GenBank/DDBJ databases">
        <title>The Second Rice Annotation Project Meeting (RAP2).</title>
        <authorList>
            <consortium name="The Rice Annotation Project (RAP)"/>
        </authorList>
    </citation>
    <scope>NUCLEOTIDE SEQUENCE</scope>
</reference>
<organism evidence="1">
    <name type="scientific">Oryza sativa subsp. japonica</name>
    <name type="common">Rice</name>
    <dbReference type="NCBI Taxonomy" id="39947"/>
    <lineage>
        <taxon>Eukaryota</taxon>
        <taxon>Viridiplantae</taxon>
        <taxon>Streptophyta</taxon>
        <taxon>Embryophyta</taxon>
        <taxon>Tracheophyta</taxon>
        <taxon>Spermatophyta</taxon>
        <taxon>Magnoliopsida</taxon>
        <taxon>Liliopsida</taxon>
        <taxon>Poales</taxon>
        <taxon>Poaceae</taxon>
        <taxon>BOP clade</taxon>
        <taxon>Oryzoideae</taxon>
        <taxon>Oryzeae</taxon>
        <taxon>Oryzinae</taxon>
        <taxon>Oryza</taxon>
        <taxon>Oryza sativa</taxon>
    </lineage>
</organism>
<gene>
    <name evidence="2" type="ordered locus">Os01g0525500</name>
    <name evidence="1" type="ORF">B1147B04.8</name>
</gene>
<reference evidence="2" key="3">
    <citation type="journal article" date="2006" name="Nucleic Acids Res.">
        <title>The Rice Annotation Project Database (RAP-DB): hub for Oryza sativa ssp. japonica genome information.</title>
        <authorList>
            <person name="Ohyanagi H."/>
            <person name="Tanaka T."/>
            <person name="Sakai H."/>
            <person name="Shigemoto Y."/>
            <person name="Yamaguchi K."/>
            <person name="Habara T."/>
            <person name="Fujii Y."/>
            <person name="Antonio B.A."/>
            <person name="Nagamura Y."/>
            <person name="Imanishi T."/>
            <person name="Ikeo K."/>
            <person name="Itoh T."/>
            <person name="Gojobori T."/>
            <person name="Sasaki T."/>
        </authorList>
    </citation>
    <scope>NUCLEOTIDE SEQUENCE</scope>
</reference>